<name>A0A0M8ZQ25_9HYME</name>
<reference evidence="1 2" key="1">
    <citation type="submission" date="2015-07" db="EMBL/GenBank/DDBJ databases">
        <title>The genome of Melipona quadrifasciata.</title>
        <authorList>
            <person name="Pan H."/>
            <person name="Kapheim K."/>
        </authorList>
    </citation>
    <scope>NUCLEOTIDE SEQUENCE [LARGE SCALE GENOMIC DNA]</scope>
    <source>
        <strain evidence="1">0111107301</strain>
        <tissue evidence="1">Whole body</tissue>
    </source>
</reference>
<keyword evidence="2" id="KW-1185">Reference proteome</keyword>
<organism evidence="1 2">
    <name type="scientific">Melipona quadrifasciata</name>
    <dbReference type="NCBI Taxonomy" id="166423"/>
    <lineage>
        <taxon>Eukaryota</taxon>
        <taxon>Metazoa</taxon>
        <taxon>Ecdysozoa</taxon>
        <taxon>Arthropoda</taxon>
        <taxon>Hexapoda</taxon>
        <taxon>Insecta</taxon>
        <taxon>Pterygota</taxon>
        <taxon>Neoptera</taxon>
        <taxon>Endopterygota</taxon>
        <taxon>Hymenoptera</taxon>
        <taxon>Apocrita</taxon>
        <taxon>Aculeata</taxon>
        <taxon>Apoidea</taxon>
        <taxon>Anthophila</taxon>
        <taxon>Apidae</taxon>
        <taxon>Melipona</taxon>
    </lineage>
</organism>
<sequence>MVTPQRPLPAANYELWFPNTFVCHPIISWPFHGILIAQVCRMDQSDLPSDQTSLNPFGHVSHPRIEKLKFNRNYVSQAMYLTLFEGNKSANSVHHDITLCPRQTFFVSSTSNLFTKHHRFKQNDVALEIVIQMEKIISSTSLDCESEREMSFVNGTMMILAYTANMIATLPERVDENTVVDRSNVTTTTLSPEERENQFDFDDRKCPQVTSFFPNLTNVAI</sequence>
<dbReference type="AlphaFoldDB" id="A0A0M8ZQ25"/>
<proteinExistence type="predicted"/>
<gene>
    <name evidence="1" type="ORF">WN51_08229</name>
</gene>
<protein>
    <submittedName>
        <fullName evidence="1">Uncharacterized protein</fullName>
    </submittedName>
</protein>
<dbReference type="EMBL" id="KQ436240">
    <property type="protein sequence ID" value="KOX67323.1"/>
    <property type="molecule type" value="Genomic_DNA"/>
</dbReference>
<dbReference type="Proteomes" id="UP000053105">
    <property type="component" value="Unassembled WGS sequence"/>
</dbReference>
<evidence type="ECO:0000313" key="1">
    <source>
        <dbReference type="EMBL" id="KOX67323.1"/>
    </source>
</evidence>
<dbReference type="OrthoDB" id="10577051at2759"/>
<evidence type="ECO:0000313" key="2">
    <source>
        <dbReference type="Proteomes" id="UP000053105"/>
    </source>
</evidence>
<accession>A0A0M8ZQ25</accession>